<reference evidence="1" key="1">
    <citation type="journal article" date="2023" name="G3 (Bethesda)">
        <title>A reference genome for the long-term kleptoplast-retaining sea slug Elysia crispata morphotype clarki.</title>
        <authorList>
            <person name="Eastman K.E."/>
            <person name="Pendleton A.L."/>
            <person name="Shaikh M.A."/>
            <person name="Suttiyut T."/>
            <person name="Ogas R."/>
            <person name="Tomko P."/>
            <person name="Gavelis G."/>
            <person name="Widhalm J.R."/>
            <person name="Wisecaver J.H."/>
        </authorList>
    </citation>
    <scope>NUCLEOTIDE SEQUENCE</scope>
    <source>
        <strain evidence="1">ECLA1</strain>
    </source>
</reference>
<protein>
    <submittedName>
        <fullName evidence="1">Uncharacterized protein</fullName>
    </submittedName>
</protein>
<comment type="caution">
    <text evidence="1">The sequence shown here is derived from an EMBL/GenBank/DDBJ whole genome shotgun (WGS) entry which is preliminary data.</text>
</comment>
<gene>
    <name evidence="1" type="ORF">RRG08_022853</name>
</gene>
<proteinExistence type="predicted"/>
<organism evidence="1 2">
    <name type="scientific">Elysia crispata</name>
    <name type="common">lettuce slug</name>
    <dbReference type="NCBI Taxonomy" id="231223"/>
    <lineage>
        <taxon>Eukaryota</taxon>
        <taxon>Metazoa</taxon>
        <taxon>Spiralia</taxon>
        <taxon>Lophotrochozoa</taxon>
        <taxon>Mollusca</taxon>
        <taxon>Gastropoda</taxon>
        <taxon>Heterobranchia</taxon>
        <taxon>Euthyneura</taxon>
        <taxon>Panpulmonata</taxon>
        <taxon>Sacoglossa</taxon>
        <taxon>Placobranchoidea</taxon>
        <taxon>Plakobranchidae</taxon>
        <taxon>Elysia</taxon>
    </lineage>
</organism>
<sequence length="81" mass="8743">MVELAPPLCSYRVLGLLASDPPRRQAPHLSHPLPKPLTQLLVHLLPLDIQPTTTADLPRLSLFHGARPSVSSGACSPIIPR</sequence>
<dbReference type="AlphaFoldDB" id="A0AAE0Z0Z3"/>
<accession>A0AAE0Z0Z3</accession>
<evidence type="ECO:0000313" key="2">
    <source>
        <dbReference type="Proteomes" id="UP001283361"/>
    </source>
</evidence>
<evidence type="ECO:0000313" key="1">
    <source>
        <dbReference type="EMBL" id="KAK3760570.1"/>
    </source>
</evidence>
<dbReference type="Proteomes" id="UP001283361">
    <property type="component" value="Unassembled WGS sequence"/>
</dbReference>
<name>A0AAE0Z0Z3_9GAST</name>
<dbReference type="EMBL" id="JAWDGP010004972">
    <property type="protein sequence ID" value="KAK3760570.1"/>
    <property type="molecule type" value="Genomic_DNA"/>
</dbReference>
<keyword evidence="2" id="KW-1185">Reference proteome</keyword>